<feature type="domain" description="Glucan biosynthesis periplasmic MdoG C-terminal" evidence="7">
    <location>
        <begin position="44"/>
        <end position="535"/>
    </location>
</feature>
<comment type="subcellular location">
    <subcellularLocation>
        <location evidence="1">Periplasm</location>
    </subcellularLocation>
</comment>
<evidence type="ECO:0000256" key="1">
    <source>
        <dbReference type="ARBA" id="ARBA00004418"/>
    </source>
</evidence>
<reference evidence="8 9" key="1">
    <citation type="submission" date="2010-04" db="EMBL/GenBank/DDBJ databases">
        <title>The genome of Herbaspirillum seropedicae SmR1, an endophytic, nitrogen-fixing, plant-growth promoting beta-Proteobacteria.</title>
        <authorList>
            <person name="Pedrosa F.O."/>
            <person name="Monteiro R.A."/>
            <person name="Wassem R."/>
            <person name="Cruz L.M."/>
            <person name="Ayub R.A."/>
            <person name="Colauto N.B."/>
            <person name="Fernandez M.A."/>
            <person name="Fungaro M.H.P."/>
            <person name="Grisard E.C."/>
            <person name="Hungria M."/>
            <person name="Madeira H.M.F."/>
            <person name="Nodari R.O."/>
            <person name="Osaku C.A."/>
            <person name="Petzl-Erler M.L."/>
            <person name="Terenzi H."/>
            <person name="Vieira L.G.E."/>
            <person name="Almeida M.I.M."/>
            <person name="Alves L.R."/>
            <person name="Arantes O.M.N."/>
            <person name="Balsanelli E."/>
            <person name="Barcellos F.G."/>
            <person name="Baura V.A."/>
            <person name="Binde D.R."/>
            <person name="Campo R.J."/>
            <person name="Chubatsu L.S."/>
            <person name="Chueire L.M.O."/>
            <person name="Ciferri R.R."/>
            <person name="Correa L.C."/>
            <person name="da Conceicao Silva J.L."/>
            <person name="Dabul A.N.G."/>
            <person name="Dambros B.P."/>
            <person name="Faoro H."/>
            <person name="Favetti A."/>
            <person name="Friedermann G."/>
            <person name="Furlaneto M.C."/>
            <person name="Gasques L.S."/>
            <person name="Gimenes C.C.T."/>
            <person name="Gioppo N.M.R."/>
            <person name="Glienke-Blanco C."/>
            <person name="Godoy L.P."/>
            <person name="Guerra M.P."/>
            <person name="Karp S."/>
            <person name="Kava-Cordeiro V."/>
            <person name="Margarido V.P."/>
            <person name="Mathioni S.M."/>
            <person name="Menck-Soares M.A."/>
            <person name="Murace N.K."/>
            <person name="Nicolas M.F."/>
            <person name="Oliveira C.E.C."/>
            <person name="Pagnan N.A.B."/>
            <person name="Pamphile J.A."/>
            <person name="Patussi E.V."/>
            <person name="Pereira L.F.P."/>
            <person name="Pereira-Ferrari L."/>
            <person name="Pinto F.G.S."/>
            <person name="Precoma C."/>
            <person name="Prioli A.J."/>
            <person name="Prioli S.M.A.P."/>
            <person name="Raittz R.T."/>
            <person name="Ramos H.J.O."/>
            <person name="Ribeiro E.M.S.F."/>
            <person name="Rigo L.U."/>
            <person name="Rocha C.L.M.S.C."/>
            <person name="Rocha S.N."/>
            <person name="Santos K."/>
            <person name="Satori D."/>
            <person name="Silva A.G."/>
            <person name="Simao R.C.G."/>
            <person name="Soares M.A.M."/>
            <person name="Souza E.M."/>
            <person name="Steffens M.B.R."/>
            <person name="Steindel M."/>
            <person name="Tadra-Sfeir M.Z."/>
            <person name="Takahashi E.K."/>
            <person name="Torres R.A."/>
            <person name="Valle J.S."/>
            <person name="Vernal J.I."/>
            <person name="Vilas-Boas L.A."/>
            <person name="Watanabe M.A.E."/>
            <person name="Weiss V.A."/>
            <person name="Yates M.A."/>
            <person name="Souza E.M."/>
        </authorList>
    </citation>
    <scope>NUCLEOTIDE SEQUENCE [LARGE SCALE GENOMIC DNA]</scope>
    <source>
        <strain evidence="8 9">SmR1</strain>
    </source>
</reference>
<name>D8ISI9_HERSS</name>
<dbReference type="EMBL" id="CP002039">
    <property type="protein sequence ID" value="ADJ65405.1"/>
    <property type="molecule type" value="Genomic_DNA"/>
</dbReference>
<comment type="similarity">
    <text evidence="3">Belongs to the OpgD/OpgG family.</text>
</comment>
<dbReference type="SUPFAM" id="SSF74650">
    <property type="entry name" value="Galactose mutarotase-like"/>
    <property type="match status" value="1"/>
</dbReference>
<accession>D8ISI9</accession>
<evidence type="ECO:0000256" key="5">
    <source>
        <dbReference type="ARBA" id="ARBA00022764"/>
    </source>
</evidence>
<dbReference type="PROSITE" id="PS51318">
    <property type="entry name" value="TAT"/>
    <property type="match status" value="1"/>
</dbReference>
<dbReference type="GO" id="GO:0030288">
    <property type="term" value="C:outer membrane-bounded periplasmic space"/>
    <property type="evidence" value="ECO:0007669"/>
    <property type="project" value="TreeGrafter"/>
</dbReference>
<evidence type="ECO:0000256" key="3">
    <source>
        <dbReference type="ARBA" id="ARBA00009284"/>
    </source>
</evidence>
<evidence type="ECO:0000256" key="6">
    <source>
        <dbReference type="SAM" id="SignalP"/>
    </source>
</evidence>
<feature type="chain" id="PRO_5003115437" evidence="6">
    <location>
        <begin position="33"/>
        <end position="544"/>
    </location>
</feature>
<dbReference type="InterPro" id="IPR011013">
    <property type="entry name" value="Gal_mutarotase_sf_dom"/>
</dbReference>
<dbReference type="PANTHER" id="PTHR30504:SF3">
    <property type="entry name" value="GLUCANS BIOSYNTHESIS PROTEIN D"/>
    <property type="match status" value="1"/>
</dbReference>
<dbReference type="GO" id="GO:0030246">
    <property type="term" value="F:carbohydrate binding"/>
    <property type="evidence" value="ECO:0007669"/>
    <property type="project" value="InterPro"/>
</dbReference>
<keyword evidence="4 6" id="KW-0732">Signal</keyword>
<evidence type="ECO:0000313" key="9">
    <source>
        <dbReference type="Proteomes" id="UP000000329"/>
    </source>
</evidence>
<evidence type="ECO:0000256" key="2">
    <source>
        <dbReference type="ARBA" id="ARBA00005001"/>
    </source>
</evidence>
<keyword evidence="9" id="KW-1185">Reference proteome</keyword>
<sequence length="544" mass="60624">MMTSRRRFLCATGATATAAALSALGLPSGALAAQGIETSAPQPFSFAQLIERARQMASTPYQPAAAAPAAILDRIDYDAHGKIRFKPDRAAFATGPGPFPLTFFHLGKFFRVPVRMFLLEGAGDATAPTQARELRYRDDYFDMPADSPAHALPPGSGFAGFRFQESRLGDQQVKDWRKNDWVAFLGASYFRAIGDLYQYGLSARGVAIDVAVAGKSEEFPDFTQFFFEPGAPGSDTVVVYALLDGPSITGAYRFAMQRGQGVTMEIDKQLFLRRDVERLGLAPATSMYWYSETVKGTGVDWRPEVHDSDGLAIWNGAGEHLWRPLNNPPRTIASSFADRQPRGFGLMQRDRDFDHYLDGVHYERRPSLWVEPLGDWGEGQVQLIELRTDDEIHDNIVAMWVPKAAARAGDRYQLRYRLHWQSETPFPSALARCVATRLGRGGQPGQPRPPQVRKFMVEFKGPPLQALPFGVKPEAVISASRGSISYVYTEALPNGVPGHWRAQFDLTAEGEEPVELRLFLRHQGQALSETWLFQYHPFIAREVY</sequence>
<dbReference type="InterPro" id="IPR007444">
    <property type="entry name" value="Glucan_biosyn_MdoG_C"/>
</dbReference>
<dbReference type="Gene3D" id="2.70.98.10">
    <property type="match status" value="1"/>
</dbReference>
<dbReference type="STRING" id="757424.Hsero_3933"/>
<evidence type="ECO:0000313" key="8">
    <source>
        <dbReference type="EMBL" id="ADJ65405.1"/>
    </source>
</evidence>
<dbReference type="Pfam" id="PF04349">
    <property type="entry name" value="MdoG"/>
    <property type="match status" value="1"/>
</dbReference>
<dbReference type="PANTHER" id="PTHR30504">
    <property type="entry name" value="GLUCANS BIOSYNTHESIS PROTEIN"/>
    <property type="match status" value="1"/>
</dbReference>
<dbReference type="AlphaFoldDB" id="D8ISI9"/>
<dbReference type="HOGENOM" id="CLU_023403_2_0_4"/>
<dbReference type="UniPathway" id="UPA00637"/>
<organism evidence="8 9">
    <name type="scientific">Herbaspirillum seropedicae (strain SmR1)</name>
    <dbReference type="NCBI Taxonomy" id="757424"/>
    <lineage>
        <taxon>Bacteria</taxon>
        <taxon>Pseudomonadati</taxon>
        <taxon>Pseudomonadota</taxon>
        <taxon>Betaproteobacteria</taxon>
        <taxon>Burkholderiales</taxon>
        <taxon>Oxalobacteraceae</taxon>
        <taxon>Herbaspirillum</taxon>
    </lineage>
</organism>
<dbReference type="Gene3D" id="2.60.40.10">
    <property type="entry name" value="Immunoglobulins"/>
    <property type="match status" value="1"/>
</dbReference>
<protein>
    <submittedName>
        <fullName evidence="8">Periplasmic glucans biosynthesis protein</fullName>
    </submittedName>
</protein>
<dbReference type="PIRSF" id="PIRSF006281">
    <property type="entry name" value="MdoG"/>
    <property type="match status" value="1"/>
</dbReference>
<dbReference type="Proteomes" id="UP000000329">
    <property type="component" value="Chromosome"/>
</dbReference>
<evidence type="ECO:0000256" key="4">
    <source>
        <dbReference type="ARBA" id="ARBA00022729"/>
    </source>
</evidence>
<dbReference type="SUPFAM" id="SSF81296">
    <property type="entry name" value="E set domains"/>
    <property type="match status" value="1"/>
</dbReference>
<dbReference type="GO" id="GO:0003824">
    <property type="term" value="F:catalytic activity"/>
    <property type="evidence" value="ECO:0007669"/>
    <property type="project" value="InterPro"/>
</dbReference>
<dbReference type="InterPro" id="IPR006311">
    <property type="entry name" value="TAT_signal"/>
</dbReference>
<comment type="pathway">
    <text evidence="2">Glycan metabolism; osmoregulated periplasmic glucan (OPG) biosynthesis.</text>
</comment>
<dbReference type="InterPro" id="IPR014438">
    <property type="entry name" value="Glucan_biosyn_MdoG/MdoD"/>
</dbReference>
<dbReference type="eggNOG" id="COG3131">
    <property type="taxonomic scope" value="Bacteria"/>
</dbReference>
<dbReference type="KEGG" id="hse:Hsero_3933"/>
<feature type="signal peptide" evidence="6">
    <location>
        <begin position="1"/>
        <end position="32"/>
    </location>
</feature>
<evidence type="ECO:0000259" key="7">
    <source>
        <dbReference type="Pfam" id="PF04349"/>
    </source>
</evidence>
<dbReference type="InterPro" id="IPR014756">
    <property type="entry name" value="Ig_E-set"/>
</dbReference>
<keyword evidence="5" id="KW-0574">Periplasm</keyword>
<dbReference type="InterPro" id="IPR014718">
    <property type="entry name" value="GH-type_carb-bd"/>
</dbReference>
<gene>
    <name evidence="8" type="primary">mdoG</name>
    <name evidence="8" type="ordered locus">Hsero_3933</name>
</gene>
<dbReference type="InterPro" id="IPR013783">
    <property type="entry name" value="Ig-like_fold"/>
</dbReference>
<dbReference type="GO" id="GO:0051274">
    <property type="term" value="P:beta-glucan biosynthetic process"/>
    <property type="evidence" value="ECO:0007669"/>
    <property type="project" value="TreeGrafter"/>
</dbReference>
<proteinExistence type="inferred from homology"/>